<dbReference type="GO" id="GO:0033202">
    <property type="term" value="C:DNA helicase complex"/>
    <property type="evidence" value="ECO:0007669"/>
    <property type="project" value="TreeGrafter"/>
</dbReference>
<dbReference type="CDD" id="cd17932">
    <property type="entry name" value="DEXQc_UvrD"/>
    <property type="match status" value="1"/>
</dbReference>
<dbReference type="PROSITE" id="PS51198">
    <property type="entry name" value="UVRD_HELICASE_ATP_BIND"/>
    <property type="match status" value="1"/>
</dbReference>
<keyword evidence="4" id="KW-0378">Hydrolase</keyword>
<dbReference type="InterPro" id="IPR014017">
    <property type="entry name" value="DNA_helicase_UvrD-like_C"/>
</dbReference>
<dbReference type="AlphaFoldDB" id="A0A0W8E5L8"/>
<evidence type="ECO:0000256" key="12">
    <source>
        <dbReference type="ARBA" id="ARBA00034808"/>
    </source>
</evidence>
<dbReference type="InterPro" id="IPR014152">
    <property type="entry name" value="AddA"/>
</dbReference>
<evidence type="ECO:0000256" key="7">
    <source>
        <dbReference type="ARBA" id="ARBA00022840"/>
    </source>
</evidence>
<comment type="caution">
    <text evidence="16">The sequence shown here is derived from an EMBL/GenBank/DDBJ whole genome shotgun (WGS) entry which is preliminary data.</text>
</comment>
<organism evidence="16">
    <name type="scientific">hydrocarbon metagenome</name>
    <dbReference type="NCBI Taxonomy" id="938273"/>
    <lineage>
        <taxon>unclassified sequences</taxon>
        <taxon>metagenomes</taxon>
        <taxon>ecological metagenomes</taxon>
    </lineage>
</organism>
<dbReference type="Gene3D" id="3.40.50.300">
    <property type="entry name" value="P-loop containing nucleotide triphosphate hydrolases"/>
    <property type="match status" value="4"/>
</dbReference>
<evidence type="ECO:0000256" key="8">
    <source>
        <dbReference type="ARBA" id="ARBA00023125"/>
    </source>
</evidence>
<dbReference type="PROSITE" id="PS51217">
    <property type="entry name" value="UVRD_HELICASE_CTER"/>
    <property type="match status" value="1"/>
</dbReference>
<keyword evidence="2" id="KW-0547">Nucleotide-binding</keyword>
<evidence type="ECO:0000256" key="2">
    <source>
        <dbReference type="ARBA" id="ARBA00022741"/>
    </source>
</evidence>
<feature type="domain" description="UvrD-like helicase C-terminal" evidence="15">
    <location>
        <begin position="472"/>
        <end position="779"/>
    </location>
</feature>
<dbReference type="GO" id="GO:0003677">
    <property type="term" value="F:DNA binding"/>
    <property type="evidence" value="ECO:0007669"/>
    <property type="project" value="UniProtKB-KW"/>
</dbReference>
<keyword evidence="9" id="KW-0234">DNA repair</keyword>
<evidence type="ECO:0000256" key="10">
    <source>
        <dbReference type="ARBA" id="ARBA00023235"/>
    </source>
</evidence>
<protein>
    <recommendedName>
        <fullName evidence="12">DNA 3'-5' helicase</fullName>
        <ecNumber evidence="12">5.6.2.4</ecNumber>
    </recommendedName>
</protein>
<dbReference type="SUPFAM" id="SSF52980">
    <property type="entry name" value="Restriction endonuclease-like"/>
    <property type="match status" value="1"/>
</dbReference>
<comment type="catalytic activity">
    <reaction evidence="13">
        <text>ATP + H2O = ADP + phosphate + H(+)</text>
        <dbReference type="Rhea" id="RHEA:13065"/>
        <dbReference type="ChEBI" id="CHEBI:15377"/>
        <dbReference type="ChEBI" id="CHEBI:15378"/>
        <dbReference type="ChEBI" id="CHEBI:30616"/>
        <dbReference type="ChEBI" id="CHEBI:43474"/>
        <dbReference type="ChEBI" id="CHEBI:456216"/>
        <dbReference type="EC" id="5.6.2.4"/>
    </reaction>
</comment>
<feature type="domain" description="UvrD-like helicase ATP-binding" evidence="14">
    <location>
        <begin position="2"/>
        <end position="460"/>
    </location>
</feature>
<name>A0A0W8E5L8_9ZZZZ</name>
<evidence type="ECO:0000256" key="3">
    <source>
        <dbReference type="ARBA" id="ARBA00022763"/>
    </source>
</evidence>
<dbReference type="Pfam" id="PF13361">
    <property type="entry name" value="UvrD_C"/>
    <property type="match status" value="1"/>
</dbReference>
<evidence type="ECO:0000256" key="13">
    <source>
        <dbReference type="ARBA" id="ARBA00048988"/>
    </source>
</evidence>
<dbReference type="GO" id="GO:0005829">
    <property type="term" value="C:cytosol"/>
    <property type="evidence" value="ECO:0007669"/>
    <property type="project" value="TreeGrafter"/>
</dbReference>
<dbReference type="HAMAP" id="MF_01451">
    <property type="entry name" value="AddA"/>
    <property type="match status" value="1"/>
</dbReference>
<sequence length="1200" mass="137860">MSRWTKEQAQAIDSRNSNLLVAAAAGSGKTAVLVQRVIDLILRDHIDIDRLLIVTFTQAAAAEMRERINSAIFRELQEGKQDDQVHLRRQLNLLNQASISTIHSFCREVVKKYFFLVDIDPNFRVSDESESVLIKMDVMEELIETEYELGKAEFIQLVEMFGGSKSDGGLLDLIKQGYEFTQSQPDPEQWLRNSAAHFAVDQAQFADSVWLQEIARQGALQLAAARDILINSLRISEKPGGPEAYIDTLRNDIELLEDLIRGSEQGLEILHEKLHSLSFQTLKRAGKETDKHLKDRAQKQRMAARKLIEKLQKNIFLKHPNEYRSDLNSIHPFMEYLCDLILKFSALYRHKKNERNILDFNDLEHYALEILKDISAAGEYRKKYLQIFVDEYQDSNLVQETILAYIRRDDNLFMVGDIKQSIYRFRSADPSLFLGKYLTFGTGEGEIDQRIDLSKNFRSRAGILAGINYLFKNIMSRELGEIDYDENAMLYPGLGSDEAGDHETELIIVEKGMNAADPEDEIMSEIQELPDVALEARIAARRIKELAGSLLYDARTQEYRLVEYRDIVVLMRATRRWAAEFVEVFRSEGIPVYADSSSGYFDAAEVDLILNLLKIIDNRRQDIPLLSVMRSPIGGFDIDELSEIRLCLTRGTYFDAVENYIHSCSNSLAYKIKLFLEQLDQWREQSRLMPVDEFIYQLLFETGYYYYAASMPGGRQRQANLDVLVNRARQFQDSSIKGLFNFTRFIENIKSSSGDLDPARVLGENDNVIRIMSIHKSKGLEFPVVIVAGLGKRFNEADTRGNILFHSRLGLGPRLIRTDLRTKTDTIARIAMQNRIKVENLSEEMRILYVAMTRAQSKLILLGSLRGMEKEAQKWCGISNVYELLRARTFLDWIGPALAHHAGVDTLRAMVGETADGIAVHEDVSRWQITTFSRSDLQVEESRKMEFKQEFKEKLQNHQADCGREEIREISQRLDWQYPYQHAVLIPSKLSVSQIKQMGIREVIPSTTRIINNAGEEPEFIPARHDFGLSPLEKGNLVHLVMEHIEFKPYEDLAEVEEQISLMLQKELLTEREAELLDKTNIFRFFTSSLGKRAIAAERMYRETAFIRVCSAQEIITGADGIDEQLLIQGVIDLFFLEGNEAILIDYKTDLLTPANRQERIDLYQLQLQEYQKAIEQIGRIPVKESYLYFFDSGETVKIV</sequence>
<dbReference type="Pfam" id="PF12705">
    <property type="entry name" value="PDDEXK_1"/>
    <property type="match status" value="1"/>
</dbReference>
<dbReference type="GO" id="GO:0043138">
    <property type="term" value="F:3'-5' DNA helicase activity"/>
    <property type="evidence" value="ECO:0007669"/>
    <property type="project" value="UniProtKB-EC"/>
</dbReference>
<dbReference type="Gene3D" id="3.90.320.10">
    <property type="match status" value="1"/>
</dbReference>
<dbReference type="InterPro" id="IPR011604">
    <property type="entry name" value="PDDEXK-like_dom_sf"/>
</dbReference>
<dbReference type="FunFam" id="3.40.50.300:FF:001236">
    <property type="entry name" value="ATP-dependent helicase/nuclease subunit A"/>
    <property type="match status" value="1"/>
</dbReference>
<evidence type="ECO:0000256" key="4">
    <source>
        <dbReference type="ARBA" id="ARBA00022801"/>
    </source>
</evidence>
<keyword evidence="5" id="KW-0347">Helicase</keyword>
<dbReference type="InterPro" id="IPR027417">
    <property type="entry name" value="P-loop_NTPase"/>
</dbReference>
<dbReference type="GO" id="GO:0006302">
    <property type="term" value="P:double-strand break repair"/>
    <property type="evidence" value="ECO:0007669"/>
    <property type="project" value="InterPro"/>
</dbReference>
<dbReference type="InterPro" id="IPR000212">
    <property type="entry name" value="DNA_helicase_UvrD/REP"/>
</dbReference>
<evidence type="ECO:0000256" key="11">
    <source>
        <dbReference type="ARBA" id="ARBA00034617"/>
    </source>
</evidence>
<dbReference type="EMBL" id="LNQE01001864">
    <property type="protein sequence ID" value="KUG03978.1"/>
    <property type="molecule type" value="Genomic_DNA"/>
</dbReference>
<keyword evidence="3" id="KW-0227">DNA damage</keyword>
<dbReference type="SUPFAM" id="SSF52540">
    <property type="entry name" value="P-loop containing nucleoside triphosphate hydrolases"/>
    <property type="match status" value="1"/>
</dbReference>
<keyword evidence="1" id="KW-0540">Nuclease</keyword>
<keyword evidence="10" id="KW-0413">Isomerase</keyword>
<evidence type="ECO:0000259" key="15">
    <source>
        <dbReference type="PROSITE" id="PS51217"/>
    </source>
</evidence>
<dbReference type="GO" id="GO:0005524">
    <property type="term" value="F:ATP binding"/>
    <property type="evidence" value="ECO:0007669"/>
    <property type="project" value="UniProtKB-KW"/>
</dbReference>
<evidence type="ECO:0000256" key="9">
    <source>
        <dbReference type="ARBA" id="ARBA00023204"/>
    </source>
</evidence>
<dbReference type="PANTHER" id="PTHR11070:SF48">
    <property type="entry name" value="ATP-DEPENDENT HELICASE_NUCLEASE SUBUNIT A"/>
    <property type="match status" value="1"/>
</dbReference>
<keyword evidence="8" id="KW-0238">DNA-binding</keyword>
<keyword evidence="6" id="KW-0269">Exonuclease</keyword>
<evidence type="ECO:0000313" key="16">
    <source>
        <dbReference type="EMBL" id="KUG03978.1"/>
    </source>
</evidence>
<evidence type="ECO:0000259" key="14">
    <source>
        <dbReference type="PROSITE" id="PS51198"/>
    </source>
</evidence>
<dbReference type="NCBIfam" id="TIGR02785">
    <property type="entry name" value="addA_Gpos"/>
    <property type="match status" value="1"/>
</dbReference>
<accession>A0A0W8E5L8</accession>
<proteinExistence type="inferred from homology"/>
<evidence type="ECO:0000256" key="1">
    <source>
        <dbReference type="ARBA" id="ARBA00022722"/>
    </source>
</evidence>
<reference evidence="16" key="1">
    <citation type="journal article" date="2015" name="Proc. Natl. Acad. Sci. U.S.A.">
        <title>Networks of energetic and metabolic interactions define dynamics in microbial communities.</title>
        <authorList>
            <person name="Embree M."/>
            <person name="Liu J.K."/>
            <person name="Al-Bassam M.M."/>
            <person name="Zengler K."/>
        </authorList>
    </citation>
    <scope>NUCLEOTIDE SEQUENCE</scope>
</reference>
<evidence type="ECO:0000256" key="6">
    <source>
        <dbReference type="ARBA" id="ARBA00022839"/>
    </source>
</evidence>
<evidence type="ECO:0000256" key="5">
    <source>
        <dbReference type="ARBA" id="ARBA00022806"/>
    </source>
</evidence>
<dbReference type="PANTHER" id="PTHR11070">
    <property type="entry name" value="UVRD / RECB / PCRA DNA HELICASE FAMILY MEMBER"/>
    <property type="match status" value="1"/>
</dbReference>
<dbReference type="Pfam" id="PF00580">
    <property type="entry name" value="UvrD-helicase"/>
    <property type="match status" value="1"/>
</dbReference>
<dbReference type="GO" id="GO:0000725">
    <property type="term" value="P:recombinational repair"/>
    <property type="evidence" value="ECO:0007669"/>
    <property type="project" value="TreeGrafter"/>
</dbReference>
<comment type="catalytic activity">
    <reaction evidence="11">
        <text>Couples ATP hydrolysis with the unwinding of duplex DNA by translocating in the 3'-5' direction.</text>
        <dbReference type="EC" id="5.6.2.4"/>
    </reaction>
</comment>
<dbReference type="GO" id="GO:0004527">
    <property type="term" value="F:exonuclease activity"/>
    <property type="evidence" value="ECO:0007669"/>
    <property type="project" value="UniProtKB-KW"/>
</dbReference>
<gene>
    <name evidence="16" type="ORF">ASZ90_018641</name>
</gene>
<dbReference type="InterPro" id="IPR038726">
    <property type="entry name" value="PDDEXK_AddAB-type"/>
</dbReference>
<dbReference type="EC" id="5.6.2.4" evidence="12"/>
<dbReference type="InterPro" id="IPR011335">
    <property type="entry name" value="Restrct_endonuc-II-like"/>
</dbReference>
<dbReference type="InterPro" id="IPR014016">
    <property type="entry name" value="UvrD-like_ATP-bd"/>
</dbReference>
<keyword evidence="7" id="KW-0067">ATP-binding</keyword>